<evidence type="ECO:0000256" key="1">
    <source>
        <dbReference type="SAM" id="MobiDB-lite"/>
    </source>
</evidence>
<dbReference type="Proteomes" id="UP000609651">
    <property type="component" value="Unassembled WGS sequence"/>
</dbReference>
<organism evidence="2 3">
    <name type="scientific">Alienimonas chondri</name>
    <dbReference type="NCBI Taxonomy" id="2681879"/>
    <lineage>
        <taxon>Bacteria</taxon>
        <taxon>Pseudomonadati</taxon>
        <taxon>Planctomycetota</taxon>
        <taxon>Planctomycetia</taxon>
        <taxon>Planctomycetales</taxon>
        <taxon>Planctomycetaceae</taxon>
        <taxon>Alienimonas</taxon>
    </lineage>
</organism>
<accession>A0ABX1VL42</accession>
<sequence length="206" mass="21011">MLVFGPGSVTPQQWRDFREVPFGDLVLEEEPEPLSLAGSFESDPPKTDSASEPAGRINPRRTADESRADNGAGSRSAADDALVTPTLTLPAGDPVTSLPAAPSNPAKDPVYSLAAPADGFGASGFGANGDRGPLRGEGQTVVDVTDMYDSGPNEVALLPAPGASPYYGDAMPGNGSSLANDDSHLMALEDYPEMPGLGALSPGISG</sequence>
<keyword evidence="3" id="KW-1185">Reference proteome</keyword>
<reference evidence="2 3" key="1">
    <citation type="journal article" date="2020" name="Syst. Appl. Microbiol.">
        <title>Alienimonas chondri sp. nov., a novel planctomycete isolated from the biofilm of the red alga Chondrus crispus.</title>
        <authorList>
            <person name="Vitorino I."/>
            <person name="Albuquerque L."/>
            <person name="Wiegand S."/>
            <person name="Kallscheuer N."/>
            <person name="da Costa M.S."/>
            <person name="Lobo-da-Cunha A."/>
            <person name="Jogler C."/>
            <person name="Lage O.M."/>
        </authorList>
    </citation>
    <scope>NUCLEOTIDE SEQUENCE [LARGE SCALE GENOMIC DNA]</scope>
    <source>
        <strain evidence="2 3">LzC2</strain>
    </source>
</reference>
<gene>
    <name evidence="2" type="ORF">LzC2_41370</name>
</gene>
<feature type="region of interest" description="Disordered" evidence="1">
    <location>
        <begin position="25"/>
        <end position="105"/>
    </location>
</feature>
<name>A0ABX1VL42_9PLAN</name>
<evidence type="ECO:0000313" key="2">
    <source>
        <dbReference type="EMBL" id="NNJ28026.1"/>
    </source>
</evidence>
<dbReference type="EMBL" id="WTPX01000263">
    <property type="protein sequence ID" value="NNJ28026.1"/>
    <property type="molecule type" value="Genomic_DNA"/>
</dbReference>
<protein>
    <submittedName>
        <fullName evidence="2">Uncharacterized protein</fullName>
    </submittedName>
</protein>
<comment type="caution">
    <text evidence="2">The sequence shown here is derived from an EMBL/GenBank/DDBJ whole genome shotgun (WGS) entry which is preliminary data.</text>
</comment>
<proteinExistence type="predicted"/>
<evidence type="ECO:0000313" key="3">
    <source>
        <dbReference type="Proteomes" id="UP000609651"/>
    </source>
</evidence>